<name>A0A453JLV0_AEGTS</name>
<reference evidence="3" key="1">
    <citation type="journal article" date="2014" name="Science">
        <title>Ancient hybridizations among the ancestral genomes of bread wheat.</title>
        <authorList>
            <consortium name="International Wheat Genome Sequencing Consortium,"/>
            <person name="Marcussen T."/>
            <person name="Sandve S.R."/>
            <person name="Heier L."/>
            <person name="Spannagl M."/>
            <person name="Pfeifer M."/>
            <person name="Jakobsen K.S."/>
            <person name="Wulff B.B."/>
            <person name="Steuernagel B."/>
            <person name="Mayer K.F."/>
            <person name="Olsen O.A."/>
        </authorList>
    </citation>
    <scope>NUCLEOTIDE SEQUENCE [LARGE SCALE GENOMIC DNA]</scope>
    <source>
        <strain evidence="3">cv. AL8/78</strain>
    </source>
</reference>
<evidence type="ECO:0000313" key="2">
    <source>
        <dbReference type="EnsemblPlants" id="AET5Gv20114100.45"/>
    </source>
</evidence>
<protein>
    <submittedName>
        <fullName evidence="2">Uncharacterized protein</fullName>
    </submittedName>
</protein>
<sequence>MLVPIICPFCLKARTCLCTLHAWVELILFIFLKCEFVYYRSFFYRQYLRSCYVLSHVLPAVIFSPCSYD</sequence>
<accession>A0A453JLV0</accession>
<keyword evidence="3" id="KW-1185">Reference proteome</keyword>
<dbReference type="Gramene" id="AET5Gv20114100.45">
    <property type="protein sequence ID" value="AET5Gv20114100.45"/>
    <property type="gene ID" value="AET5Gv20114100"/>
</dbReference>
<evidence type="ECO:0000313" key="3">
    <source>
        <dbReference type="Proteomes" id="UP000015105"/>
    </source>
</evidence>
<feature type="transmembrane region" description="Helical" evidence="1">
    <location>
        <begin position="20"/>
        <end position="39"/>
    </location>
</feature>
<dbReference type="Proteomes" id="UP000015105">
    <property type="component" value="Chromosome 5D"/>
</dbReference>
<evidence type="ECO:0000256" key="1">
    <source>
        <dbReference type="SAM" id="Phobius"/>
    </source>
</evidence>
<reference evidence="2" key="5">
    <citation type="journal article" date="2021" name="G3 (Bethesda)">
        <title>Aegilops tauschii genome assembly Aet v5.0 features greater sequence contiguity and improved annotation.</title>
        <authorList>
            <person name="Wang L."/>
            <person name="Zhu T."/>
            <person name="Rodriguez J.C."/>
            <person name="Deal K.R."/>
            <person name="Dubcovsky J."/>
            <person name="McGuire P.E."/>
            <person name="Lux T."/>
            <person name="Spannagl M."/>
            <person name="Mayer K.F.X."/>
            <person name="Baldrich P."/>
            <person name="Meyers B.C."/>
            <person name="Huo N."/>
            <person name="Gu Y.Q."/>
            <person name="Zhou H."/>
            <person name="Devos K.M."/>
            <person name="Bennetzen J.L."/>
            <person name="Unver T."/>
            <person name="Budak H."/>
            <person name="Gulick P.J."/>
            <person name="Galiba G."/>
            <person name="Kalapos B."/>
            <person name="Nelson D.R."/>
            <person name="Li P."/>
            <person name="You F.M."/>
            <person name="Luo M.C."/>
            <person name="Dvorak J."/>
        </authorList>
    </citation>
    <scope>NUCLEOTIDE SEQUENCE [LARGE SCALE GENOMIC DNA]</scope>
    <source>
        <strain evidence="2">cv. AL8/78</strain>
    </source>
</reference>
<proteinExistence type="predicted"/>
<keyword evidence="1" id="KW-0812">Transmembrane</keyword>
<reference evidence="2" key="4">
    <citation type="submission" date="2019-03" db="UniProtKB">
        <authorList>
            <consortium name="EnsemblPlants"/>
        </authorList>
    </citation>
    <scope>IDENTIFICATION</scope>
</reference>
<dbReference type="EnsemblPlants" id="AET5Gv20114100.45">
    <property type="protein sequence ID" value="AET5Gv20114100.45"/>
    <property type="gene ID" value="AET5Gv20114100"/>
</dbReference>
<organism evidence="2 3">
    <name type="scientific">Aegilops tauschii subsp. strangulata</name>
    <name type="common">Goatgrass</name>
    <dbReference type="NCBI Taxonomy" id="200361"/>
    <lineage>
        <taxon>Eukaryota</taxon>
        <taxon>Viridiplantae</taxon>
        <taxon>Streptophyta</taxon>
        <taxon>Embryophyta</taxon>
        <taxon>Tracheophyta</taxon>
        <taxon>Spermatophyta</taxon>
        <taxon>Magnoliopsida</taxon>
        <taxon>Liliopsida</taxon>
        <taxon>Poales</taxon>
        <taxon>Poaceae</taxon>
        <taxon>BOP clade</taxon>
        <taxon>Pooideae</taxon>
        <taxon>Triticodae</taxon>
        <taxon>Triticeae</taxon>
        <taxon>Triticinae</taxon>
        <taxon>Aegilops</taxon>
    </lineage>
</organism>
<reference evidence="2" key="3">
    <citation type="journal article" date="2017" name="Nature">
        <title>Genome sequence of the progenitor of the wheat D genome Aegilops tauschii.</title>
        <authorList>
            <person name="Luo M.C."/>
            <person name="Gu Y.Q."/>
            <person name="Puiu D."/>
            <person name="Wang H."/>
            <person name="Twardziok S.O."/>
            <person name="Deal K.R."/>
            <person name="Huo N."/>
            <person name="Zhu T."/>
            <person name="Wang L."/>
            <person name="Wang Y."/>
            <person name="McGuire P.E."/>
            <person name="Liu S."/>
            <person name="Long H."/>
            <person name="Ramasamy R.K."/>
            <person name="Rodriguez J.C."/>
            <person name="Van S.L."/>
            <person name="Yuan L."/>
            <person name="Wang Z."/>
            <person name="Xia Z."/>
            <person name="Xiao L."/>
            <person name="Anderson O.D."/>
            <person name="Ouyang S."/>
            <person name="Liang Y."/>
            <person name="Zimin A.V."/>
            <person name="Pertea G."/>
            <person name="Qi P."/>
            <person name="Bennetzen J.L."/>
            <person name="Dai X."/>
            <person name="Dawson M.W."/>
            <person name="Muller H.G."/>
            <person name="Kugler K."/>
            <person name="Rivarola-Duarte L."/>
            <person name="Spannagl M."/>
            <person name="Mayer K.F.X."/>
            <person name="Lu F.H."/>
            <person name="Bevan M.W."/>
            <person name="Leroy P."/>
            <person name="Li P."/>
            <person name="You F.M."/>
            <person name="Sun Q."/>
            <person name="Liu Z."/>
            <person name="Lyons E."/>
            <person name="Wicker T."/>
            <person name="Salzberg S.L."/>
            <person name="Devos K.M."/>
            <person name="Dvorak J."/>
        </authorList>
    </citation>
    <scope>NUCLEOTIDE SEQUENCE [LARGE SCALE GENOMIC DNA]</scope>
    <source>
        <strain evidence="2">cv. AL8/78</strain>
    </source>
</reference>
<keyword evidence="1" id="KW-1133">Transmembrane helix</keyword>
<reference evidence="3" key="2">
    <citation type="journal article" date="2017" name="Nat. Plants">
        <title>The Aegilops tauschii genome reveals multiple impacts of transposons.</title>
        <authorList>
            <person name="Zhao G."/>
            <person name="Zou C."/>
            <person name="Li K."/>
            <person name="Wang K."/>
            <person name="Li T."/>
            <person name="Gao L."/>
            <person name="Zhang X."/>
            <person name="Wang H."/>
            <person name="Yang Z."/>
            <person name="Liu X."/>
            <person name="Jiang W."/>
            <person name="Mao L."/>
            <person name="Kong X."/>
            <person name="Jiao Y."/>
            <person name="Jia J."/>
        </authorList>
    </citation>
    <scope>NUCLEOTIDE SEQUENCE [LARGE SCALE GENOMIC DNA]</scope>
    <source>
        <strain evidence="3">cv. AL8/78</strain>
    </source>
</reference>
<keyword evidence="1" id="KW-0472">Membrane</keyword>
<dbReference type="AlphaFoldDB" id="A0A453JLV0"/>